<sequence>MSGPYTPTKSLSRQPATSPLHALASSSSKVHRSTPQSQRVVSSSQISLDDQASPIKLGRWDEDPFLAYPVHPALDHARSDDLALPPLPSPSSYPSPSLISDRVGSSPRQFKVPPLPIFSSRDATSSKVPLISSGEIVPSSQSQYPPWDLAPFSTSLPKEHSNTPFKGSSQGSSQRSEEPSSQYEELELDMSKQLDLKSVPLPWVAEAFAEEPTKLHPLPPTRMTTSPPLSNPASPISEHLAVPAEPYLHPLNPATRPAASPSTPNARSPSPVQLQASPEKLDGSETEPESDEEPVKNCPNSRPSSPRRRPHLQISRQKLRRIANLPNSMHSDDLDFLDEGGLSMSSEGSSMPNDSYVDLGSSLPSAIGDFLNMLDEESQS</sequence>
<protein>
    <submittedName>
        <fullName evidence="1">Uncharacterized protein</fullName>
    </submittedName>
</protein>
<accession>A0ACB8RU32</accession>
<reference evidence="1" key="1">
    <citation type="submission" date="2021-02" db="EMBL/GenBank/DDBJ databases">
        <authorList>
            <consortium name="DOE Joint Genome Institute"/>
            <person name="Ahrendt S."/>
            <person name="Looney B.P."/>
            <person name="Miyauchi S."/>
            <person name="Morin E."/>
            <person name="Drula E."/>
            <person name="Courty P.E."/>
            <person name="Chicoki N."/>
            <person name="Fauchery L."/>
            <person name="Kohler A."/>
            <person name="Kuo A."/>
            <person name="Labutti K."/>
            <person name="Pangilinan J."/>
            <person name="Lipzen A."/>
            <person name="Riley R."/>
            <person name="Andreopoulos W."/>
            <person name="He G."/>
            <person name="Johnson J."/>
            <person name="Barry K.W."/>
            <person name="Grigoriev I.V."/>
            <person name="Nagy L."/>
            <person name="Hibbett D."/>
            <person name="Henrissat B."/>
            <person name="Matheny P.B."/>
            <person name="Labbe J."/>
            <person name="Martin F."/>
        </authorList>
    </citation>
    <scope>NUCLEOTIDE SEQUENCE</scope>
    <source>
        <strain evidence="1">FP105234-sp</strain>
    </source>
</reference>
<dbReference type="Proteomes" id="UP000814033">
    <property type="component" value="Unassembled WGS sequence"/>
</dbReference>
<organism evidence="1 2">
    <name type="scientific">Auriscalpium vulgare</name>
    <dbReference type="NCBI Taxonomy" id="40419"/>
    <lineage>
        <taxon>Eukaryota</taxon>
        <taxon>Fungi</taxon>
        <taxon>Dikarya</taxon>
        <taxon>Basidiomycota</taxon>
        <taxon>Agaricomycotina</taxon>
        <taxon>Agaricomycetes</taxon>
        <taxon>Russulales</taxon>
        <taxon>Auriscalpiaceae</taxon>
        <taxon>Auriscalpium</taxon>
    </lineage>
</organism>
<gene>
    <name evidence="1" type="ORF">FA95DRAFT_1606210</name>
</gene>
<evidence type="ECO:0000313" key="2">
    <source>
        <dbReference type="Proteomes" id="UP000814033"/>
    </source>
</evidence>
<name>A0ACB8RU32_9AGAM</name>
<dbReference type="EMBL" id="MU275907">
    <property type="protein sequence ID" value="KAI0047302.1"/>
    <property type="molecule type" value="Genomic_DNA"/>
</dbReference>
<keyword evidence="2" id="KW-1185">Reference proteome</keyword>
<comment type="caution">
    <text evidence="1">The sequence shown here is derived from an EMBL/GenBank/DDBJ whole genome shotgun (WGS) entry which is preliminary data.</text>
</comment>
<reference evidence="1" key="2">
    <citation type="journal article" date="2022" name="New Phytol.">
        <title>Evolutionary transition to the ectomycorrhizal habit in the genomes of a hyperdiverse lineage of mushroom-forming fungi.</title>
        <authorList>
            <person name="Looney B."/>
            <person name="Miyauchi S."/>
            <person name="Morin E."/>
            <person name="Drula E."/>
            <person name="Courty P.E."/>
            <person name="Kohler A."/>
            <person name="Kuo A."/>
            <person name="LaButti K."/>
            <person name="Pangilinan J."/>
            <person name="Lipzen A."/>
            <person name="Riley R."/>
            <person name="Andreopoulos W."/>
            <person name="He G."/>
            <person name="Johnson J."/>
            <person name="Nolan M."/>
            <person name="Tritt A."/>
            <person name="Barry K.W."/>
            <person name="Grigoriev I.V."/>
            <person name="Nagy L.G."/>
            <person name="Hibbett D."/>
            <person name="Henrissat B."/>
            <person name="Matheny P.B."/>
            <person name="Labbe J."/>
            <person name="Martin F.M."/>
        </authorList>
    </citation>
    <scope>NUCLEOTIDE SEQUENCE</scope>
    <source>
        <strain evidence="1">FP105234-sp</strain>
    </source>
</reference>
<proteinExistence type="predicted"/>
<evidence type="ECO:0000313" key="1">
    <source>
        <dbReference type="EMBL" id="KAI0047302.1"/>
    </source>
</evidence>